<dbReference type="SUPFAM" id="SSF81296">
    <property type="entry name" value="E set domains"/>
    <property type="match status" value="1"/>
</dbReference>
<dbReference type="PANTHER" id="PTHR10980:SF3">
    <property type="entry name" value="LD16419P"/>
    <property type="match status" value="1"/>
</dbReference>
<evidence type="ECO:0000256" key="4">
    <source>
        <dbReference type="ARBA" id="ARBA00022490"/>
    </source>
</evidence>
<evidence type="ECO:0008006" key="8">
    <source>
        <dbReference type="Google" id="ProtNLM"/>
    </source>
</evidence>
<dbReference type="GO" id="GO:0005096">
    <property type="term" value="F:GTPase activator activity"/>
    <property type="evidence" value="ECO:0007669"/>
    <property type="project" value="UniProtKB-KW"/>
</dbReference>
<reference evidence="6 7" key="1">
    <citation type="submission" date="2024-10" db="EMBL/GenBank/DDBJ databases">
        <authorList>
            <person name="Kim D."/>
        </authorList>
    </citation>
    <scope>NUCLEOTIDE SEQUENCE [LARGE SCALE GENOMIC DNA]</scope>
    <source>
        <strain evidence="6">Taebaek</strain>
    </source>
</reference>
<dbReference type="Gene3D" id="2.70.50.30">
    <property type="entry name" value="Coagulation Factor XIII, subunit A, domain 1"/>
    <property type="match status" value="1"/>
</dbReference>
<feature type="region of interest" description="Disordered" evidence="5">
    <location>
        <begin position="1"/>
        <end position="33"/>
    </location>
</feature>
<protein>
    <recommendedName>
        <fullName evidence="8">Rho GDP-dissociation inhibitor</fullName>
    </recommendedName>
</protein>
<dbReference type="InterPro" id="IPR014756">
    <property type="entry name" value="Ig_E-set"/>
</dbReference>
<dbReference type="Proteomes" id="UP001620645">
    <property type="component" value="Unassembled WGS sequence"/>
</dbReference>
<dbReference type="InterPro" id="IPR024792">
    <property type="entry name" value="RhoGDI_dom_sf"/>
</dbReference>
<keyword evidence="4" id="KW-0963">Cytoplasm</keyword>
<sequence length="201" mass="22861">MTNEKESSSGSDDVINASEFASEETFYSPPAQKSVKEIIEADHKDESLKKYKEQLLGENASGPVLVEPDNPKNVLVRRISLVSDDQVKHSMDLPAKGDFVFCVKEGCTYRIRFEFVVQREIICGLKYAHKVSRLGVGVTKELYMLGSYGPRHEPYTYETSPEEAPSGILSRGKYRVHSLITDDDKNIWLDWSWHIEIAKSW</sequence>
<name>A0ABD2JPM0_HETSC</name>
<dbReference type="GO" id="GO:0005737">
    <property type="term" value="C:cytoplasm"/>
    <property type="evidence" value="ECO:0007669"/>
    <property type="project" value="UniProtKB-SubCell"/>
</dbReference>
<keyword evidence="7" id="KW-1185">Reference proteome</keyword>
<comment type="caution">
    <text evidence="6">The sequence shown here is derived from an EMBL/GenBank/DDBJ whole genome shotgun (WGS) entry which is preliminary data.</text>
</comment>
<evidence type="ECO:0000256" key="3">
    <source>
        <dbReference type="ARBA" id="ARBA00022468"/>
    </source>
</evidence>
<evidence type="ECO:0000313" key="6">
    <source>
        <dbReference type="EMBL" id="KAL3092393.1"/>
    </source>
</evidence>
<evidence type="ECO:0000313" key="7">
    <source>
        <dbReference type="Proteomes" id="UP001620645"/>
    </source>
</evidence>
<evidence type="ECO:0000256" key="5">
    <source>
        <dbReference type="SAM" id="MobiDB-lite"/>
    </source>
</evidence>
<dbReference type="PANTHER" id="PTHR10980">
    <property type="entry name" value="RHO GDP-DISSOCIATION INHIBITOR"/>
    <property type="match status" value="1"/>
</dbReference>
<evidence type="ECO:0000256" key="2">
    <source>
        <dbReference type="ARBA" id="ARBA00009758"/>
    </source>
</evidence>
<dbReference type="InterPro" id="IPR000406">
    <property type="entry name" value="Rho_GDI"/>
</dbReference>
<dbReference type="EMBL" id="JBICCN010000118">
    <property type="protein sequence ID" value="KAL3092393.1"/>
    <property type="molecule type" value="Genomic_DNA"/>
</dbReference>
<organism evidence="6 7">
    <name type="scientific">Heterodera schachtii</name>
    <name type="common">Sugarbeet cyst nematode worm</name>
    <name type="synonym">Tylenchus schachtii</name>
    <dbReference type="NCBI Taxonomy" id="97005"/>
    <lineage>
        <taxon>Eukaryota</taxon>
        <taxon>Metazoa</taxon>
        <taxon>Ecdysozoa</taxon>
        <taxon>Nematoda</taxon>
        <taxon>Chromadorea</taxon>
        <taxon>Rhabditida</taxon>
        <taxon>Tylenchina</taxon>
        <taxon>Tylenchomorpha</taxon>
        <taxon>Tylenchoidea</taxon>
        <taxon>Heteroderidae</taxon>
        <taxon>Heteroderinae</taxon>
        <taxon>Heterodera</taxon>
    </lineage>
</organism>
<comment type="similarity">
    <text evidence="2">Belongs to the Rho GDI family.</text>
</comment>
<gene>
    <name evidence="6" type="ORF">niasHS_007602</name>
</gene>
<dbReference type="AlphaFoldDB" id="A0ABD2JPM0"/>
<accession>A0ABD2JPM0</accession>
<proteinExistence type="inferred from homology"/>
<dbReference type="Pfam" id="PF02115">
    <property type="entry name" value="Rho_GDI"/>
    <property type="match status" value="1"/>
</dbReference>
<dbReference type="PRINTS" id="PR00492">
    <property type="entry name" value="RHOGDI"/>
</dbReference>
<comment type="subcellular location">
    <subcellularLocation>
        <location evidence="1">Cytoplasm</location>
    </subcellularLocation>
</comment>
<evidence type="ECO:0000256" key="1">
    <source>
        <dbReference type="ARBA" id="ARBA00004496"/>
    </source>
</evidence>
<keyword evidence="3" id="KW-0343">GTPase activation</keyword>
<dbReference type="FunFam" id="2.70.50.30:FF:000004">
    <property type="entry name" value="Rho GDP-dissociation inhibitor 1"/>
    <property type="match status" value="1"/>
</dbReference>